<feature type="signal peptide" evidence="7">
    <location>
        <begin position="1"/>
        <end position="21"/>
    </location>
</feature>
<evidence type="ECO:0000256" key="2">
    <source>
        <dbReference type="ARBA" id="ARBA00004123"/>
    </source>
</evidence>
<evidence type="ECO:0000313" key="9">
    <source>
        <dbReference type="EMBL" id="KAL1495432.1"/>
    </source>
</evidence>
<dbReference type="PANTHER" id="PTHR12461">
    <property type="entry name" value="HYPOXIA-INDUCIBLE FACTOR 1 ALPHA INHIBITOR-RELATED"/>
    <property type="match status" value="1"/>
</dbReference>
<dbReference type="InterPro" id="IPR041667">
    <property type="entry name" value="Cupin_8"/>
</dbReference>
<evidence type="ECO:0000259" key="8">
    <source>
        <dbReference type="PROSITE" id="PS51184"/>
    </source>
</evidence>
<evidence type="ECO:0000256" key="5">
    <source>
        <dbReference type="ARBA" id="ARBA00023004"/>
    </source>
</evidence>
<dbReference type="SMART" id="SM00558">
    <property type="entry name" value="JmjC"/>
    <property type="match status" value="1"/>
</dbReference>
<keyword evidence="5" id="KW-0408">Iron</keyword>
<dbReference type="SUPFAM" id="SSF51197">
    <property type="entry name" value="Clavaminate synthase-like"/>
    <property type="match status" value="1"/>
</dbReference>
<dbReference type="EMBL" id="JBGBPQ010000032">
    <property type="protein sequence ID" value="KAL1495432.1"/>
    <property type="molecule type" value="Genomic_DNA"/>
</dbReference>
<dbReference type="PROSITE" id="PS51184">
    <property type="entry name" value="JMJC"/>
    <property type="match status" value="1"/>
</dbReference>
<dbReference type="GO" id="GO:0046872">
    <property type="term" value="F:metal ion binding"/>
    <property type="evidence" value="ECO:0007669"/>
    <property type="project" value="UniProtKB-KW"/>
</dbReference>
<dbReference type="PANTHER" id="PTHR12461:SF106">
    <property type="entry name" value="BIFUNCTIONAL PEPTIDASE AND ARGINYL-HYDROXYLASE JMJD5"/>
    <property type="match status" value="1"/>
</dbReference>
<dbReference type="AlphaFoldDB" id="A0AB34ICB5"/>
<dbReference type="Pfam" id="PF13621">
    <property type="entry name" value="Cupin_8"/>
    <property type="match status" value="1"/>
</dbReference>
<proteinExistence type="predicted"/>
<evidence type="ECO:0000256" key="1">
    <source>
        <dbReference type="ARBA" id="ARBA00001954"/>
    </source>
</evidence>
<sequence length="487" mass="51806">MRPLHHASHAACLALLSAATASPPPPPAALHALHALRLRYAPSTSPHICPPAFPSPHEIPRLPPSPPPSSAPSFASCRLPLLLPRAALADWPALHRWLDDDYLAAALPRLVGAYVAPRDEARAALVAAEGAVEGVAAAAREAAPPLADDPTGEEAPPLDARGFFSAEMSAYFARWMGFDDMAPLRADVNATPFLIDDAVEQGGQEALHAAERRYFRLGSEGGVSSLHFDEYHNVFAQVAGSKRVWLMPPTAWTVALGFPKGHQRYRQSPRRPVFEWAAAERTNASLGLRAVTLEAGDALYIPPFWYHQTLTLRRSAAVNVWSPSAEAMIAARAGELGGGLGGALRAAASKSDAICTAVRLARALAGRVEADGSALLLAVDRAQHAHTRASRRRRAKDSAACPVALDGCVRTPLAADAAAAAALMGEALHMLPDGVRQLSFADLLVDLLDYTSGVQPPWPVERGRQLMLHCLASASSLWASSPESELR</sequence>
<dbReference type="Gene3D" id="2.60.120.650">
    <property type="entry name" value="Cupin"/>
    <property type="match status" value="1"/>
</dbReference>
<accession>A0AB34ICB5</accession>
<evidence type="ECO:0000256" key="3">
    <source>
        <dbReference type="ARBA" id="ARBA00022723"/>
    </source>
</evidence>
<keyword evidence="4" id="KW-0560">Oxidoreductase</keyword>
<dbReference type="GO" id="GO:0016491">
    <property type="term" value="F:oxidoreductase activity"/>
    <property type="evidence" value="ECO:0007669"/>
    <property type="project" value="UniProtKB-KW"/>
</dbReference>
<keyword evidence="6" id="KW-0539">Nucleus</keyword>
<name>A0AB34ICB5_PRYPA</name>
<dbReference type="Proteomes" id="UP001515480">
    <property type="component" value="Unassembled WGS sequence"/>
</dbReference>
<gene>
    <name evidence="9" type="ORF">AB1Y20_016800</name>
</gene>
<comment type="cofactor">
    <cofactor evidence="1">
        <name>Fe(2+)</name>
        <dbReference type="ChEBI" id="CHEBI:29033"/>
    </cofactor>
</comment>
<evidence type="ECO:0000313" key="10">
    <source>
        <dbReference type="Proteomes" id="UP001515480"/>
    </source>
</evidence>
<evidence type="ECO:0000256" key="7">
    <source>
        <dbReference type="SAM" id="SignalP"/>
    </source>
</evidence>
<feature type="chain" id="PRO_5044286849" description="JmjC domain-containing protein" evidence="7">
    <location>
        <begin position="22"/>
        <end position="487"/>
    </location>
</feature>
<reference evidence="9 10" key="1">
    <citation type="journal article" date="2024" name="Science">
        <title>Giant polyketide synthase enzymes in the biosynthesis of giant marine polyether toxins.</title>
        <authorList>
            <person name="Fallon T.R."/>
            <person name="Shende V.V."/>
            <person name="Wierzbicki I.H."/>
            <person name="Pendleton A.L."/>
            <person name="Watervoot N.F."/>
            <person name="Auber R.P."/>
            <person name="Gonzalez D.J."/>
            <person name="Wisecaver J.H."/>
            <person name="Moore B.S."/>
        </authorList>
    </citation>
    <scope>NUCLEOTIDE SEQUENCE [LARGE SCALE GENOMIC DNA]</scope>
    <source>
        <strain evidence="9 10">12B1</strain>
    </source>
</reference>
<keyword evidence="7" id="KW-0732">Signal</keyword>
<evidence type="ECO:0000256" key="6">
    <source>
        <dbReference type="ARBA" id="ARBA00023242"/>
    </source>
</evidence>
<dbReference type="GO" id="GO:0005634">
    <property type="term" value="C:nucleus"/>
    <property type="evidence" value="ECO:0007669"/>
    <property type="project" value="UniProtKB-SubCell"/>
</dbReference>
<organism evidence="9 10">
    <name type="scientific">Prymnesium parvum</name>
    <name type="common">Toxic golden alga</name>
    <dbReference type="NCBI Taxonomy" id="97485"/>
    <lineage>
        <taxon>Eukaryota</taxon>
        <taxon>Haptista</taxon>
        <taxon>Haptophyta</taxon>
        <taxon>Prymnesiophyceae</taxon>
        <taxon>Prymnesiales</taxon>
        <taxon>Prymnesiaceae</taxon>
        <taxon>Prymnesium</taxon>
    </lineage>
</organism>
<comment type="subcellular location">
    <subcellularLocation>
        <location evidence="2">Nucleus</location>
    </subcellularLocation>
</comment>
<dbReference type="InterPro" id="IPR003347">
    <property type="entry name" value="JmjC_dom"/>
</dbReference>
<comment type="caution">
    <text evidence="9">The sequence shown here is derived from an EMBL/GenBank/DDBJ whole genome shotgun (WGS) entry which is preliminary data.</text>
</comment>
<feature type="domain" description="JmjC" evidence="8">
    <location>
        <begin position="170"/>
        <end position="337"/>
    </location>
</feature>
<keyword evidence="10" id="KW-1185">Reference proteome</keyword>
<protein>
    <recommendedName>
        <fullName evidence="8">JmjC domain-containing protein</fullName>
    </recommendedName>
</protein>
<evidence type="ECO:0000256" key="4">
    <source>
        <dbReference type="ARBA" id="ARBA00023002"/>
    </source>
</evidence>
<keyword evidence="3" id="KW-0479">Metal-binding</keyword>